<gene>
    <name evidence="3" type="ORF">H8923_11500</name>
</gene>
<evidence type="ECO:0000313" key="3">
    <source>
        <dbReference type="EMBL" id="MBC5997389.1"/>
    </source>
</evidence>
<dbReference type="InterPro" id="IPR002035">
    <property type="entry name" value="VWF_A"/>
</dbReference>
<proteinExistence type="predicted"/>
<evidence type="ECO:0000256" key="1">
    <source>
        <dbReference type="SAM" id="Coils"/>
    </source>
</evidence>
<dbReference type="Gene3D" id="3.40.50.410">
    <property type="entry name" value="von Willebrand factor, type A domain"/>
    <property type="match status" value="1"/>
</dbReference>
<dbReference type="SMART" id="SM00327">
    <property type="entry name" value="VWA"/>
    <property type="match status" value="1"/>
</dbReference>
<protein>
    <submittedName>
        <fullName evidence="3">Nitric oxide reductase activation-like protein</fullName>
    </submittedName>
</protein>
<dbReference type="RefSeq" id="WP_153971984.1">
    <property type="nucleotide sequence ID" value="NZ_JACRWE010000005.1"/>
</dbReference>
<keyword evidence="1" id="KW-0175">Coiled coil</keyword>
<feature type="domain" description="VWFA" evidence="2">
    <location>
        <begin position="396"/>
        <end position="589"/>
    </location>
</feature>
<organism evidence="3 4">
    <name type="scientific">Romboutsia faecis</name>
    <dbReference type="NCBI Taxonomy" id="2764597"/>
    <lineage>
        <taxon>Bacteria</taxon>
        <taxon>Bacillati</taxon>
        <taxon>Bacillota</taxon>
        <taxon>Clostridia</taxon>
        <taxon>Peptostreptococcales</taxon>
        <taxon>Peptostreptococcaceae</taxon>
        <taxon>Romboutsia</taxon>
    </lineage>
</organism>
<dbReference type="PANTHER" id="PTHR41248">
    <property type="entry name" value="NORD PROTEIN"/>
    <property type="match status" value="1"/>
</dbReference>
<name>A0ABR7JR59_9FIRM</name>
<dbReference type="InterPro" id="IPR051928">
    <property type="entry name" value="NorD/CobT"/>
</dbReference>
<dbReference type="PANTHER" id="PTHR41248:SF1">
    <property type="entry name" value="NORD PROTEIN"/>
    <property type="match status" value="1"/>
</dbReference>
<dbReference type="InterPro" id="IPR036465">
    <property type="entry name" value="vWFA_dom_sf"/>
</dbReference>
<keyword evidence="4" id="KW-1185">Reference proteome</keyword>
<evidence type="ECO:0000259" key="2">
    <source>
        <dbReference type="SMART" id="SM00327"/>
    </source>
</evidence>
<dbReference type="EMBL" id="JACRWE010000005">
    <property type="protein sequence ID" value="MBC5997389.1"/>
    <property type="molecule type" value="Genomic_DNA"/>
</dbReference>
<dbReference type="Proteomes" id="UP000609849">
    <property type="component" value="Unassembled WGS sequence"/>
</dbReference>
<comment type="caution">
    <text evidence="3">The sequence shown here is derived from an EMBL/GenBank/DDBJ whole genome shotgun (WGS) entry which is preliminary data.</text>
</comment>
<evidence type="ECO:0000313" key="4">
    <source>
        <dbReference type="Proteomes" id="UP000609849"/>
    </source>
</evidence>
<dbReference type="SUPFAM" id="SSF53300">
    <property type="entry name" value="vWA-like"/>
    <property type="match status" value="1"/>
</dbReference>
<reference evidence="3 4" key="1">
    <citation type="submission" date="2020-08" db="EMBL/GenBank/DDBJ databases">
        <authorList>
            <person name="Liu C."/>
            <person name="Sun Q."/>
        </authorList>
    </citation>
    <scope>NUCLEOTIDE SEQUENCE [LARGE SCALE GENOMIC DNA]</scope>
    <source>
        <strain evidence="3 4">NSJ-18</strain>
    </source>
</reference>
<feature type="coiled-coil region" evidence="1">
    <location>
        <begin position="321"/>
        <end position="355"/>
    </location>
</feature>
<sequence>MKWIYNDYEFDNRINNLAWTISGDYSEDIEVSEKDYSSKEVSLYFGIIAGARRKYVDWNIVKKYLIHRISKGYEKDIILDLVQIVFNNLVESKVIEDRPGIEEIRVKAYRDIINRFTKIYNDNILQKIKYVFILEGMGKHPSVDGLSRRLINEIKNINLNNEIIEILKDLDSIYMKYFNAIANDLDKNERSDSKEYKEIDIDFDTFSDFMYEELYNDEDEAFMENEIDLISSSMLVESIGESKLSDSRNRSNRVIYIDEETASKIYEKIEYYYGKSYLSKSEIKKVETKNCRNVHEGCRVHFTEGVLRSECKNVFQLKYVTRHKENNLKKYREKIKTYKRNINKLTENISRILIEESINDRVYSDCGTIDANRAWRVGRSSNNKIFYKDIENEKGRYVIDILLDSSGSQSRNQYRVAIQAYIIASALTMAKIPNRVTGFSSFLDYTILKRFRDYKDPVSVNENIFEYFCTGNNRDGLAIKCICDGLIEREEENKVLIVLSDGKPNDVKIGAEKERSIRGESTYKGKIAIKDTANEVRLARQKGILVLGVFTGKENELIAEKMIYGKDFIYTKNIERFSDIVSMYLKKIIRN</sequence>
<accession>A0ABR7JR59</accession>